<dbReference type="InterPro" id="IPR001932">
    <property type="entry name" value="PPM-type_phosphatase-like_dom"/>
</dbReference>
<evidence type="ECO:0000256" key="2">
    <source>
        <dbReference type="SAM" id="MobiDB-lite"/>
    </source>
</evidence>
<keyword evidence="6" id="KW-1185">Reference proteome</keyword>
<accession>A0A2P2GNY8</accession>
<dbReference type="OrthoDB" id="311904at2"/>
<feature type="transmembrane region" description="Helical" evidence="3">
    <location>
        <begin position="67"/>
        <end position="86"/>
    </location>
</feature>
<dbReference type="GO" id="GO:0016791">
    <property type="term" value="F:phosphatase activity"/>
    <property type="evidence" value="ECO:0007669"/>
    <property type="project" value="TreeGrafter"/>
</dbReference>
<sequence>MDPHRQASAVPRLTRRGGRLLLAVPFVIIAVITVVDVLSPPDVHLGPFLIAAPAVTASFAGARMTAFVGAVAVLAQSVVAVARTSLTDLNHTYQIIALVLISVIATFFAHLRERDENRVRRLRSIAHAAQSVVLRPLPHRAGPLHIASVYLAAEEEAQMGGDLYAAARTANGTRLLIGDARGKGLDAIGEASLVLGAFRVTARRERELPDLIGHLEAGVGSAEVTEGEPGTGAGAEAADDTADEAFVTALVLDIPDREPVVRLVNCGHPPPLLLRQGRVIPLDTADASPPLGLSDVLAPAVTVETFPFDVGDVLLLYTDGVVEARDSSRAFYPLTERLKAWTGDDPPTLLGRLRADLQAYAGGHLGDDAALVAVERLAPEP</sequence>
<dbReference type="Pfam" id="PF07228">
    <property type="entry name" value="SpoIIE"/>
    <property type="match status" value="1"/>
</dbReference>
<evidence type="ECO:0000256" key="1">
    <source>
        <dbReference type="ARBA" id="ARBA00022801"/>
    </source>
</evidence>
<proteinExistence type="predicted"/>
<evidence type="ECO:0000313" key="6">
    <source>
        <dbReference type="Proteomes" id="UP000265325"/>
    </source>
</evidence>
<dbReference type="RefSeq" id="WP_046908174.1">
    <property type="nucleotide sequence ID" value="NZ_BAAAXG010000004.1"/>
</dbReference>
<dbReference type="InterPro" id="IPR052016">
    <property type="entry name" value="Bact_Sigma-Reg"/>
</dbReference>
<name>A0A2P2GNY8_STREW</name>
<dbReference type="InterPro" id="IPR036457">
    <property type="entry name" value="PPM-type-like_dom_sf"/>
</dbReference>
<keyword evidence="1" id="KW-0378">Hydrolase</keyword>
<dbReference type="Proteomes" id="UP000265325">
    <property type="component" value="Unassembled WGS sequence"/>
</dbReference>
<dbReference type="EMBL" id="LAQS01000019">
    <property type="protein sequence ID" value="KKZ73194.1"/>
    <property type="molecule type" value="Genomic_DNA"/>
</dbReference>
<keyword evidence="3" id="KW-0812">Transmembrane</keyword>
<dbReference type="Gene3D" id="3.60.40.10">
    <property type="entry name" value="PPM-type phosphatase domain"/>
    <property type="match status" value="1"/>
</dbReference>
<keyword evidence="3" id="KW-1133">Transmembrane helix</keyword>
<evidence type="ECO:0000259" key="4">
    <source>
        <dbReference type="SMART" id="SM00331"/>
    </source>
</evidence>
<comment type="caution">
    <text evidence="5">The sequence shown here is derived from an EMBL/GenBank/DDBJ whole genome shotgun (WGS) entry which is preliminary data.</text>
</comment>
<dbReference type="AlphaFoldDB" id="A0A2P2GNY8"/>
<reference evidence="5 6" key="1">
    <citation type="submission" date="2015-05" db="EMBL/GenBank/DDBJ databases">
        <title>Draft Genome assembly of Streptomyces showdoensis.</title>
        <authorList>
            <person name="Thapa K.K."/>
            <person name="Metsa-Ketela M."/>
        </authorList>
    </citation>
    <scope>NUCLEOTIDE SEQUENCE [LARGE SCALE GENOMIC DNA]</scope>
    <source>
        <strain evidence="5 6">ATCC 15227</strain>
    </source>
</reference>
<dbReference type="PANTHER" id="PTHR43156">
    <property type="entry name" value="STAGE II SPORULATION PROTEIN E-RELATED"/>
    <property type="match status" value="1"/>
</dbReference>
<feature type="region of interest" description="Disordered" evidence="2">
    <location>
        <begin position="219"/>
        <end position="238"/>
    </location>
</feature>
<organism evidence="5 6">
    <name type="scientific">Streptomyces showdoensis</name>
    <dbReference type="NCBI Taxonomy" id="68268"/>
    <lineage>
        <taxon>Bacteria</taxon>
        <taxon>Bacillati</taxon>
        <taxon>Actinomycetota</taxon>
        <taxon>Actinomycetes</taxon>
        <taxon>Kitasatosporales</taxon>
        <taxon>Streptomycetaceae</taxon>
        <taxon>Streptomyces</taxon>
    </lineage>
</organism>
<gene>
    <name evidence="5" type="ORF">VO63_14495</name>
</gene>
<dbReference type="SMART" id="SM00331">
    <property type="entry name" value="PP2C_SIG"/>
    <property type="match status" value="1"/>
</dbReference>
<keyword evidence="3" id="KW-0472">Membrane</keyword>
<protein>
    <submittedName>
        <fullName evidence="5">Protein phosphatase</fullName>
    </submittedName>
</protein>
<dbReference type="PANTHER" id="PTHR43156:SF2">
    <property type="entry name" value="STAGE II SPORULATION PROTEIN E"/>
    <property type="match status" value="1"/>
</dbReference>
<feature type="domain" description="PPM-type phosphatase" evidence="4">
    <location>
        <begin position="144"/>
        <end position="376"/>
    </location>
</feature>
<feature type="transmembrane region" description="Helical" evidence="3">
    <location>
        <begin position="20"/>
        <end position="39"/>
    </location>
</feature>
<evidence type="ECO:0000256" key="3">
    <source>
        <dbReference type="SAM" id="Phobius"/>
    </source>
</evidence>
<dbReference type="SUPFAM" id="SSF81606">
    <property type="entry name" value="PP2C-like"/>
    <property type="match status" value="1"/>
</dbReference>
<feature type="transmembrane region" description="Helical" evidence="3">
    <location>
        <begin position="92"/>
        <end position="111"/>
    </location>
</feature>
<dbReference type="FunFam" id="3.60.40.10:FF:000058">
    <property type="entry name" value="Stage II sporulation protein E"/>
    <property type="match status" value="1"/>
</dbReference>
<evidence type="ECO:0000313" key="5">
    <source>
        <dbReference type="EMBL" id="KKZ73194.1"/>
    </source>
</evidence>